<gene>
    <name evidence="1" type="ORF">G3I44_14135</name>
</gene>
<protein>
    <submittedName>
        <fullName evidence="1">Uncharacterized protein</fullName>
    </submittedName>
</protein>
<dbReference type="EMBL" id="CP048739">
    <property type="protein sequence ID" value="QIB75326.1"/>
    <property type="molecule type" value="Genomic_DNA"/>
</dbReference>
<organism evidence="1 2">
    <name type="scientific">Halogeometricum borinquense</name>
    <dbReference type="NCBI Taxonomy" id="60847"/>
    <lineage>
        <taxon>Archaea</taxon>
        <taxon>Methanobacteriati</taxon>
        <taxon>Methanobacteriota</taxon>
        <taxon>Stenosarchaea group</taxon>
        <taxon>Halobacteria</taxon>
        <taxon>Halobacteriales</taxon>
        <taxon>Haloferacaceae</taxon>
        <taxon>Halogeometricum</taxon>
    </lineage>
</organism>
<evidence type="ECO:0000313" key="2">
    <source>
        <dbReference type="Proteomes" id="UP000465846"/>
    </source>
</evidence>
<proteinExistence type="predicted"/>
<dbReference type="GeneID" id="44080562"/>
<name>A0A6C0UII2_9EURY</name>
<sequence>MSQPERGENEVFIEGYHDELDSESQRAEYIEENPDASIAEYSPTSIDPFDGKAALDDSGRFYNLLGVDVDGRAHYLKDRSRHGDIRVLDEQLGVVDDERIEYKNVFNPQRLASYVVETEWAAVNEYGMAWALDYFDEDEVLEP</sequence>
<accession>A0A6C0UII2</accession>
<reference evidence="1 2" key="1">
    <citation type="submission" date="2020-02" db="EMBL/GenBank/DDBJ databases">
        <title>Whole genome sequence of Halogeometricum borinquense strain wsp4.</title>
        <authorList>
            <person name="Verma D.K."/>
            <person name="Gopal K."/>
            <person name="Prasad E.S."/>
        </authorList>
    </citation>
    <scope>NUCLEOTIDE SEQUENCE [LARGE SCALE GENOMIC DNA]</scope>
    <source>
        <strain evidence="2">wsp4</strain>
    </source>
</reference>
<dbReference type="RefSeq" id="WP_163487106.1">
    <property type="nucleotide sequence ID" value="NZ_CP048739.1"/>
</dbReference>
<dbReference type="Proteomes" id="UP000465846">
    <property type="component" value="Chromosome"/>
</dbReference>
<dbReference type="AlphaFoldDB" id="A0A6C0UII2"/>
<evidence type="ECO:0000313" key="1">
    <source>
        <dbReference type="EMBL" id="QIB75326.1"/>
    </source>
</evidence>